<evidence type="ECO:0000313" key="4">
    <source>
        <dbReference type="Proteomes" id="UP000789595"/>
    </source>
</evidence>
<dbReference type="EMBL" id="HBIW01012568">
    <property type="protein sequence ID" value="CAE0695349.1"/>
    <property type="molecule type" value="Transcribed_RNA"/>
</dbReference>
<proteinExistence type="predicted"/>
<feature type="region of interest" description="Disordered" evidence="1">
    <location>
        <begin position="240"/>
        <end position="267"/>
    </location>
</feature>
<dbReference type="AlphaFoldDB" id="A0A7S3ZVG0"/>
<dbReference type="OrthoDB" id="194027at2759"/>
<organism evidence="2">
    <name type="scientific">Pelagomonas calceolata</name>
    <dbReference type="NCBI Taxonomy" id="35677"/>
    <lineage>
        <taxon>Eukaryota</taxon>
        <taxon>Sar</taxon>
        <taxon>Stramenopiles</taxon>
        <taxon>Ochrophyta</taxon>
        <taxon>Pelagophyceae</taxon>
        <taxon>Pelagomonadales</taxon>
        <taxon>Pelagomonadaceae</taxon>
        <taxon>Pelagomonas</taxon>
    </lineage>
</organism>
<reference evidence="2" key="1">
    <citation type="submission" date="2021-01" db="EMBL/GenBank/DDBJ databases">
        <authorList>
            <person name="Corre E."/>
            <person name="Pelletier E."/>
            <person name="Niang G."/>
            <person name="Scheremetjew M."/>
            <person name="Finn R."/>
            <person name="Kale V."/>
            <person name="Holt S."/>
            <person name="Cochrane G."/>
            <person name="Meng A."/>
            <person name="Brown T."/>
            <person name="Cohen L."/>
        </authorList>
    </citation>
    <scope>NUCLEOTIDE SEQUENCE</scope>
    <source>
        <strain evidence="2">CCMP1756</strain>
    </source>
</reference>
<reference evidence="3" key="2">
    <citation type="submission" date="2021-11" db="EMBL/GenBank/DDBJ databases">
        <authorList>
            <consortium name="Genoscope - CEA"/>
            <person name="William W."/>
        </authorList>
    </citation>
    <scope>NUCLEOTIDE SEQUENCE</scope>
</reference>
<name>A0A7S3ZVG0_9STRA</name>
<feature type="compositionally biased region" description="Basic and acidic residues" evidence="1">
    <location>
        <begin position="304"/>
        <end position="314"/>
    </location>
</feature>
<evidence type="ECO:0000313" key="2">
    <source>
        <dbReference type="EMBL" id="CAE0695349.1"/>
    </source>
</evidence>
<feature type="region of interest" description="Disordered" evidence="1">
    <location>
        <begin position="303"/>
        <end position="332"/>
    </location>
</feature>
<dbReference type="EMBL" id="CAKKNE010000006">
    <property type="protein sequence ID" value="CAH0379986.1"/>
    <property type="molecule type" value="Genomic_DNA"/>
</dbReference>
<accession>A0A7S3ZVG0</accession>
<gene>
    <name evidence="2" type="ORF">PCAL00307_LOCUS10785</name>
    <name evidence="3" type="ORF">PECAL_6P16230</name>
</gene>
<evidence type="ECO:0000256" key="1">
    <source>
        <dbReference type="SAM" id="MobiDB-lite"/>
    </source>
</evidence>
<protein>
    <submittedName>
        <fullName evidence="2">Uncharacterized protein</fullName>
    </submittedName>
</protein>
<dbReference type="Proteomes" id="UP000789595">
    <property type="component" value="Unassembled WGS sequence"/>
</dbReference>
<keyword evidence="4" id="KW-1185">Reference proteome</keyword>
<evidence type="ECO:0000313" key="3">
    <source>
        <dbReference type="EMBL" id="CAH0379986.1"/>
    </source>
</evidence>
<sequence>MWRYLCLATAAWALAPPKINLGDYLVQRAVQQQLNYMADLKNEPLGNWLKAFQDHAHLDSNSPRRFPGTYSAAFGQLNKPFQEYLVDMGTAEKEVVEIAVAPRRRLSARELANPFLAKQAMEVYDEVIDPKQVLKRLVTTADVMVDTWAFQFSELEKADQERVALERQIGGLPDAAMLRDAELAEGGETRTSWYTEDEPMPLYAFDQRACDRLATLRALEALTEEVRSLTPQNAFESGYLRREAKADQDDDDVDERVVERRRKRREEREAKYVKGEGDEIASAAKDAALSFLEEFSQKWVPKLSKGDPRSSLEKRSKRPPPGQYEARPRDAGADADACMEALWAYRDESPYHIRGGELVIPARMALRLRELRVEAAAAARRELAEDIHPQLLDARAKYTDYVEPVAEEVVATGDDGWD</sequence>